<dbReference type="Pfam" id="PF02729">
    <property type="entry name" value="OTCace_N"/>
    <property type="match status" value="1"/>
</dbReference>
<dbReference type="STRING" id="759851.SAMN04244570_2462"/>
<dbReference type="InterPro" id="IPR002082">
    <property type="entry name" value="Asp_carbamoyltransf"/>
</dbReference>
<keyword evidence="3 7" id="KW-0808">Transferase</keyword>
<comment type="catalytic activity">
    <reaction evidence="6 7">
        <text>carbamoyl phosphate + L-aspartate = N-carbamoyl-L-aspartate + phosphate + H(+)</text>
        <dbReference type="Rhea" id="RHEA:20013"/>
        <dbReference type="ChEBI" id="CHEBI:15378"/>
        <dbReference type="ChEBI" id="CHEBI:29991"/>
        <dbReference type="ChEBI" id="CHEBI:32814"/>
        <dbReference type="ChEBI" id="CHEBI:43474"/>
        <dbReference type="ChEBI" id="CHEBI:58228"/>
        <dbReference type="EC" id="2.1.3.2"/>
    </reaction>
</comment>
<dbReference type="UniPathway" id="UPA00070">
    <property type="reaction ID" value="UER00116"/>
</dbReference>
<name>F9DPH5_9BACL</name>
<comment type="subunit">
    <text evidence="7">Heterododecamer (2C3:3R2) of six catalytic PyrB chains organized as two trimers (C3), and six regulatory PyrI chains organized as three dimers (R2).</text>
</comment>
<dbReference type="InterPro" id="IPR036901">
    <property type="entry name" value="Asp/Orn_carbamoylTrfase_sf"/>
</dbReference>
<reference evidence="10 11" key="1">
    <citation type="submission" date="2011-04" db="EMBL/GenBank/DDBJ databases">
        <authorList>
            <person name="Muzny D."/>
            <person name="Qin X."/>
            <person name="Deng J."/>
            <person name="Jiang H."/>
            <person name="Liu Y."/>
            <person name="Qu J."/>
            <person name="Song X.-Z."/>
            <person name="Zhang L."/>
            <person name="Thornton R."/>
            <person name="Coyle M."/>
            <person name="Francisco L."/>
            <person name="Jackson L."/>
            <person name="Javaid M."/>
            <person name="Korchina V."/>
            <person name="Kovar C."/>
            <person name="Mata R."/>
            <person name="Mathew T."/>
            <person name="Ngo R."/>
            <person name="Nguyen L."/>
            <person name="Nguyen N."/>
            <person name="Okwuonu G."/>
            <person name="Ongeri F."/>
            <person name="Pham C."/>
            <person name="Simmons D."/>
            <person name="Wilczek-Boney K."/>
            <person name="Hale W."/>
            <person name="Jakkamsetti A."/>
            <person name="Pham P."/>
            <person name="Ruth R."/>
            <person name="San Lucas F."/>
            <person name="Warren J."/>
            <person name="Zhang J."/>
            <person name="Zhao Z."/>
            <person name="Zhou C."/>
            <person name="Zhu D."/>
            <person name="Lee S."/>
            <person name="Bess C."/>
            <person name="Blankenburg K."/>
            <person name="Forbes L."/>
            <person name="Fu Q."/>
            <person name="Gubbala S."/>
            <person name="Hirani K."/>
            <person name="Jayaseelan J.C."/>
            <person name="Lara F."/>
            <person name="Munidasa M."/>
            <person name="Palculict T."/>
            <person name="Patil S."/>
            <person name="Pu L.-L."/>
            <person name="Saada N."/>
            <person name="Tang L."/>
            <person name="Weissenberger G."/>
            <person name="Zhu Y."/>
            <person name="Hemphill L."/>
            <person name="Shang Y."/>
            <person name="Youmans B."/>
            <person name="Ayvaz T."/>
            <person name="Ross M."/>
            <person name="Santibanez J."/>
            <person name="Aqrawi P."/>
            <person name="Gross S."/>
            <person name="Joshi V."/>
            <person name="Fowler G."/>
            <person name="Nazareth L."/>
            <person name="Reid J."/>
            <person name="Worley K."/>
            <person name="Petrosino J."/>
            <person name="Highlander S."/>
            <person name="Gibbs R."/>
        </authorList>
    </citation>
    <scope>NUCLEOTIDE SEQUENCE [LARGE SCALE GENOMIC DNA]</scope>
    <source>
        <strain evidence="10 11">2681</strain>
    </source>
</reference>
<dbReference type="PROSITE" id="PS00097">
    <property type="entry name" value="CARBAMOYLTRANSFERASE"/>
    <property type="match status" value="1"/>
</dbReference>
<organism evidence="10 11">
    <name type="scientific">Sporosarcina newyorkensis 2681</name>
    <dbReference type="NCBI Taxonomy" id="1027292"/>
    <lineage>
        <taxon>Bacteria</taxon>
        <taxon>Bacillati</taxon>
        <taxon>Bacillota</taxon>
        <taxon>Bacilli</taxon>
        <taxon>Bacillales</taxon>
        <taxon>Caryophanaceae</taxon>
        <taxon>Sporosarcina</taxon>
    </lineage>
</organism>
<dbReference type="Pfam" id="PF00185">
    <property type="entry name" value="OTCace"/>
    <property type="match status" value="1"/>
</dbReference>
<feature type="binding site" evidence="7">
    <location>
        <position position="83"/>
    </location>
    <ligand>
        <name>L-aspartate</name>
        <dbReference type="ChEBI" id="CHEBI:29991"/>
    </ligand>
</feature>
<dbReference type="GO" id="GO:0004070">
    <property type="term" value="F:aspartate carbamoyltransferase activity"/>
    <property type="evidence" value="ECO:0007669"/>
    <property type="project" value="UniProtKB-UniRule"/>
</dbReference>
<dbReference type="EC" id="2.1.3.2" evidence="7"/>
<dbReference type="EMBL" id="AFPZ01000019">
    <property type="protein sequence ID" value="EGQ27257.1"/>
    <property type="molecule type" value="Genomic_DNA"/>
</dbReference>
<evidence type="ECO:0000256" key="6">
    <source>
        <dbReference type="ARBA" id="ARBA00048859"/>
    </source>
</evidence>
<dbReference type="GO" id="GO:0006520">
    <property type="term" value="P:amino acid metabolic process"/>
    <property type="evidence" value="ECO:0007669"/>
    <property type="project" value="InterPro"/>
</dbReference>
<feature type="binding site" evidence="7">
    <location>
        <position position="55"/>
    </location>
    <ligand>
        <name>carbamoyl phosphate</name>
        <dbReference type="ChEBI" id="CHEBI:58228"/>
    </ligand>
</feature>
<dbReference type="GO" id="GO:0006207">
    <property type="term" value="P:'de novo' pyrimidine nucleobase biosynthetic process"/>
    <property type="evidence" value="ECO:0007669"/>
    <property type="project" value="InterPro"/>
</dbReference>
<evidence type="ECO:0000256" key="7">
    <source>
        <dbReference type="HAMAP-Rule" id="MF_00001"/>
    </source>
</evidence>
<sequence length="298" mass="33620">MREEHPMEHLVSMKDLTVEEIMLILDRAAIFKRLGFRELPGTYTVCNLFFEPSTRTKTSFEMAERKVGAQIIPFETSFSSTLKGETLYDTIRTLEAIGLDALVIRHPSDGFYEELIDRTNVAIINAGDGSGQHPTQSLLDLFTIQEEFGSFEGLKVLIAGDISHSRVARSNAEALQKLGAEVTFLCPPEWAGEFESVDNWDEVIETSDVVMLLRVQHERHNTEMAYTKAAYHEQYGLTVERAGRMKSEAIIMHPAPVNRDVEIADCLIESPQSRIFKQVENGVYIRAAVLELILKGRK</sequence>
<comment type="similarity">
    <text evidence="2 7">Belongs to the aspartate/ornithine carbamoyltransferase superfamily. ATCase family.</text>
</comment>
<keyword evidence="4 7" id="KW-0665">Pyrimidine biosynthesis</keyword>
<dbReference type="InterPro" id="IPR006131">
    <property type="entry name" value="Asp_carbamoyltransf_Asp/Orn-bd"/>
</dbReference>
<dbReference type="PRINTS" id="PR00101">
    <property type="entry name" value="ATCASE"/>
</dbReference>
<comment type="pathway">
    <text evidence="1 7">Pyrimidine metabolism; UMP biosynthesis via de novo pathway; (S)-dihydroorotate from bicarbonate: step 2/3.</text>
</comment>
<dbReference type="Proteomes" id="UP000005316">
    <property type="component" value="Unassembled WGS sequence"/>
</dbReference>
<feature type="binding site" evidence="7">
    <location>
        <position position="56"/>
    </location>
    <ligand>
        <name>carbamoyl phosphate</name>
        <dbReference type="ChEBI" id="CHEBI:58228"/>
    </ligand>
</feature>
<evidence type="ECO:0000259" key="9">
    <source>
        <dbReference type="Pfam" id="PF02729"/>
    </source>
</evidence>
<dbReference type="GO" id="GO:0005829">
    <property type="term" value="C:cytosol"/>
    <property type="evidence" value="ECO:0007669"/>
    <property type="project" value="TreeGrafter"/>
</dbReference>
<dbReference type="PRINTS" id="PR00100">
    <property type="entry name" value="AOTCASE"/>
</dbReference>
<dbReference type="AlphaFoldDB" id="F9DPH5"/>
<dbReference type="HAMAP" id="MF_00001">
    <property type="entry name" value="Asp_carb_tr"/>
    <property type="match status" value="1"/>
</dbReference>
<dbReference type="eggNOG" id="COG0540">
    <property type="taxonomic scope" value="Bacteria"/>
</dbReference>
<dbReference type="FunFam" id="3.40.50.1370:FF:000011">
    <property type="entry name" value="Aspartate carbamoyltransferase"/>
    <property type="match status" value="1"/>
</dbReference>
<dbReference type="PANTHER" id="PTHR45753">
    <property type="entry name" value="ORNITHINE CARBAMOYLTRANSFERASE, MITOCHONDRIAL"/>
    <property type="match status" value="1"/>
</dbReference>
<protein>
    <recommendedName>
        <fullName evidence="7">Aspartate carbamoyltransferase</fullName>
        <ecNumber evidence="7">2.1.3.2</ecNumber>
    </recommendedName>
    <alternativeName>
        <fullName evidence="7">Aspartate transcarbamylase</fullName>
        <shortName evidence="7">ATCase</shortName>
    </alternativeName>
</protein>
<evidence type="ECO:0000313" key="10">
    <source>
        <dbReference type="EMBL" id="EGQ27257.1"/>
    </source>
</evidence>
<dbReference type="InterPro" id="IPR006130">
    <property type="entry name" value="Asp/Orn_carbamoylTrfase"/>
</dbReference>
<comment type="function">
    <text evidence="5 7">Catalyzes the condensation of carbamoyl phosphate and aspartate to form carbamoyl aspartate and inorganic phosphate, the committed step in the de novo pyrimidine nucleotide biosynthesis pathway.</text>
</comment>
<feature type="binding site" evidence="7">
    <location>
        <position position="255"/>
    </location>
    <ligand>
        <name>carbamoyl phosphate</name>
        <dbReference type="ChEBI" id="CHEBI:58228"/>
    </ligand>
</feature>
<feature type="binding site" evidence="7">
    <location>
        <position position="166"/>
    </location>
    <ligand>
        <name>L-aspartate</name>
        <dbReference type="ChEBI" id="CHEBI:29991"/>
    </ligand>
</feature>
<dbReference type="NCBIfam" id="NF002032">
    <property type="entry name" value="PRK00856.1"/>
    <property type="match status" value="1"/>
</dbReference>
<evidence type="ECO:0000256" key="1">
    <source>
        <dbReference type="ARBA" id="ARBA00004852"/>
    </source>
</evidence>
<evidence type="ECO:0000259" key="8">
    <source>
        <dbReference type="Pfam" id="PF00185"/>
    </source>
</evidence>
<feature type="domain" description="Aspartate/ornithine carbamoyltransferase Asp/Orn-binding" evidence="8">
    <location>
        <begin position="152"/>
        <end position="292"/>
    </location>
</feature>
<dbReference type="SUPFAM" id="SSF53671">
    <property type="entry name" value="Aspartate/ornithine carbamoyltransferase"/>
    <property type="match status" value="1"/>
</dbReference>
<dbReference type="HOGENOM" id="CLU_043846_2_1_9"/>
<feature type="binding site" evidence="7">
    <location>
        <position position="214"/>
    </location>
    <ligand>
        <name>L-aspartate</name>
        <dbReference type="ChEBI" id="CHEBI:29991"/>
    </ligand>
</feature>
<evidence type="ECO:0000256" key="5">
    <source>
        <dbReference type="ARBA" id="ARBA00043884"/>
    </source>
</evidence>
<gene>
    <name evidence="7 10" type="primary">pyrB</name>
    <name evidence="10" type="ORF">HMPREF9372_0705</name>
</gene>
<dbReference type="Gene3D" id="3.40.50.1370">
    <property type="entry name" value="Aspartate/ornithine carbamoyltransferase"/>
    <property type="match status" value="2"/>
</dbReference>
<feature type="binding site" evidence="7">
    <location>
        <position position="136"/>
    </location>
    <ligand>
        <name>carbamoyl phosphate</name>
        <dbReference type="ChEBI" id="CHEBI:58228"/>
    </ligand>
</feature>
<evidence type="ECO:0000256" key="4">
    <source>
        <dbReference type="ARBA" id="ARBA00022975"/>
    </source>
</evidence>
<evidence type="ECO:0000313" key="11">
    <source>
        <dbReference type="Proteomes" id="UP000005316"/>
    </source>
</evidence>
<dbReference type="GO" id="GO:0044205">
    <property type="term" value="P:'de novo' UMP biosynthetic process"/>
    <property type="evidence" value="ECO:0007669"/>
    <property type="project" value="UniProtKB-UniRule"/>
</dbReference>
<dbReference type="PANTHER" id="PTHR45753:SF6">
    <property type="entry name" value="ASPARTATE CARBAMOYLTRANSFERASE"/>
    <property type="match status" value="1"/>
</dbReference>
<proteinExistence type="inferred from homology"/>
<feature type="binding site" evidence="7">
    <location>
        <position position="133"/>
    </location>
    <ligand>
        <name>carbamoyl phosphate</name>
        <dbReference type="ChEBI" id="CHEBI:58228"/>
    </ligand>
</feature>
<comment type="caution">
    <text evidence="10">The sequence shown here is derived from an EMBL/GenBank/DDBJ whole genome shotgun (WGS) entry which is preliminary data.</text>
</comment>
<dbReference type="InterPro" id="IPR006132">
    <property type="entry name" value="Asp/Orn_carbamoyltranf_P-bd"/>
</dbReference>
<dbReference type="GO" id="GO:0016597">
    <property type="term" value="F:amino acid binding"/>
    <property type="evidence" value="ECO:0007669"/>
    <property type="project" value="InterPro"/>
</dbReference>
<evidence type="ECO:0000256" key="2">
    <source>
        <dbReference type="ARBA" id="ARBA00008896"/>
    </source>
</evidence>
<evidence type="ECO:0000256" key="3">
    <source>
        <dbReference type="ARBA" id="ARBA00022679"/>
    </source>
</evidence>
<feature type="binding site" evidence="7">
    <location>
        <position position="256"/>
    </location>
    <ligand>
        <name>carbamoyl phosphate</name>
        <dbReference type="ChEBI" id="CHEBI:58228"/>
    </ligand>
</feature>
<dbReference type="NCBIfam" id="TIGR00670">
    <property type="entry name" value="asp_carb_tr"/>
    <property type="match status" value="1"/>
</dbReference>
<feature type="domain" description="Aspartate/ornithine carbamoyltransferase carbamoyl-P binding" evidence="9">
    <location>
        <begin position="9"/>
        <end position="146"/>
    </location>
</feature>
<feature type="binding site" evidence="7">
    <location>
        <position position="105"/>
    </location>
    <ligand>
        <name>carbamoyl phosphate</name>
        <dbReference type="ChEBI" id="CHEBI:58228"/>
    </ligand>
</feature>
<accession>F9DPH5</accession>